<evidence type="ECO:0000313" key="12">
    <source>
        <dbReference type="EMBL" id="QOV92469.1"/>
    </source>
</evidence>
<feature type="compositionally biased region" description="Gly residues" evidence="10">
    <location>
        <begin position="1"/>
        <end position="37"/>
    </location>
</feature>
<comment type="domain">
    <text evidence="8">The N-terminal domain interacts with the head of the 30S subunit; the C-terminal domain interacts with the body and contacts protein S4. The interaction surface between S4 and S5 is involved in control of translational fidelity.</text>
</comment>
<dbReference type="SUPFAM" id="SSF54768">
    <property type="entry name" value="dsRNA-binding domain-like"/>
    <property type="match status" value="1"/>
</dbReference>
<dbReference type="Proteomes" id="UP000593765">
    <property type="component" value="Chromosome"/>
</dbReference>
<dbReference type="GO" id="GO:0019843">
    <property type="term" value="F:rRNA binding"/>
    <property type="evidence" value="ECO:0007669"/>
    <property type="project" value="UniProtKB-UniRule"/>
</dbReference>
<dbReference type="GO" id="GO:0005737">
    <property type="term" value="C:cytoplasm"/>
    <property type="evidence" value="ECO:0007669"/>
    <property type="project" value="UniProtKB-ARBA"/>
</dbReference>
<dbReference type="InterPro" id="IPR005712">
    <property type="entry name" value="Ribosomal_uS5_bac-type"/>
</dbReference>
<dbReference type="GO" id="GO:0015935">
    <property type="term" value="C:small ribosomal subunit"/>
    <property type="evidence" value="ECO:0007669"/>
    <property type="project" value="InterPro"/>
</dbReference>
<evidence type="ECO:0000256" key="4">
    <source>
        <dbReference type="ARBA" id="ARBA00022884"/>
    </source>
</evidence>
<dbReference type="InterPro" id="IPR005324">
    <property type="entry name" value="Ribosomal_uS5_C"/>
</dbReference>
<dbReference type="Pfam" id="PF00333">
    <property type="entry name" value="Ribosomal_S5"/>
    <property type="match status" value="1"/>
</dbReference>
<keyword evidence="6 8" id="KW-0687">Ribonucleoprotein</keyword>
<proteinExistence type="inferred from homology"/>
<dbReference type="Gene3D" id="3.30.160.20">
    <property type="match status" value="1"/>
</dbReference>
<evidence type="ECO:0000256" key="7">
    <source>
        <dbReference type="ARBA" id="ARBA00035255"/>
    </source>
</evidence>
<evidence type="ECO:0000313" key="13">
    <source>
        <dbReference type="Proteomes" id="UP000593765"/>
    </source>
</evidence>
<dbReference type="InterPro" id="IPR014721">
    <property type="entry name" value="Ribsml_uS5_D2-typ_fold_subgr"/>
</dbReference>
<comment type="function">
    <text evidence="1 8">Located at the back of the 30S subunit body where it stabilizes the conformation of the head with respect to the body.</text>
</comment>
<dbReference type="AlphaFoldDB" id="A0A7M2X4B6"/>
<evidence type="ECO:0000256" key="3">
    <source>
        <dbReference type="ARBA" id="ARBA00022730"/>
    </source>
</evidence>
<dbReference type="InterPro" id="IPR020568">
    <property type="entry name" value="Ribosomal_Su5_D2-typ_SF"/>
</dbReference>
<protein>
    <recommendedName>
        <fullName evidence="7 8">Small ribosomal subunit protein uS5</fullName>
    </recommendedName>
</protein>
<name>A0A7M2X4B6_9BACT</name>
<dbReference type="PANTHER" id="PTHR48277:SF1">
    <property type="entry name" value="MITOCHONDRIAL RIBOSOMAL PROTEIN S5"/>
    <property type="match status" value="1"/>
</dbReference>
<keyword evidence="4 8" id="KW-0694">RNA-binding</keyword>
<keyword evidence="13" id="KW-1185">Reference proteome</keyword>
<evidence type="ECO:0000256" key="2">
    <source>
        <dbReference type="ARBA" id="ARBA00008945"/>
    </source>
</evidence>
<dbReference type="Pfam" id="PF03719">
    <property type="entry name" value="Ribosomal_S5_C"/>
    <property type="match status" value="1"/>
</dbReference>
<dbReference type="PANTHER" id="PTHR48277">
    <property type="entry name" value="MITOCHONDRIAL RIBOSOMAL PROTEIN S5"/>
    <property type="match status" value="1"/>
</dbReference>
<evidence type="ECO:0000256" key="10">
    <source>
        <dbReference type="SAM" id="MobiDB-lite"/>
    </source>
</evidence>
<sequence length="210" mass="21064">MTGGGLAGSRGQGGGQGGGRGGQGGGRGGQGGGGGRGGPRRDRQPDDSGIESSVVRIYRCAKVVKGGRTFSFGALVVAGDRKGNIGIGYGKANEVPNAVEKASKDAKKSMFKVNLKGTTIPHTAKGTSGASTVILVPARPGTGVTAGKSVRPCLELTGVTDILSKAYGSTSPKNLVKATIAALRQLQNKDYVENIRGVTLEKGAGELTGV</sequence>
<dbReference type="InterPro" id="IPR000851">
    <property type="entry name" value="Ribosomal_uS5"/>
</dbReference>
<comment type="function">
    <text evidence="8">With S4 and S12 plays an important role in translational accuracy.</text>
</comment>
<feature type="domain" description="S5 DRBM" evidence="11">
    <location>
        <begin position="50"/>
        <end position="113"/>
    </location>
</feature>
<dbReference type="KEGG" id="hbs:IPV69_18425"/>
<evidence type="ECO:0000256" key="8">
    <source>
        <dbReference type="HAMAP-Rule" id="MF_01307"/>
    </source>
</evidence>
<evidence type="ECO:0000256" key="9">
    <source>
        <dbReference type="RuleBase" id="RU003823"/>
    </source>
</evidence>
<dbReference type="NCBIfam" id="TIGR01021">
    <property type="entry name" value="rpsE_bact"/>
    <property type="match status" value="1"/>
</dbReference>
<dbReference type="PROSITE" id="PS50881">
    <property type="entry name" value="S5_DSRBD"/>
    <property type="match status" value="1"/>
</dbReference>
<accession>A0A7M2X4B6</accession>
<organism evidence="12 13">
    <name type="scientific">Humisphaera borealis</name>
    <dbReference type="NCBI Taxonomy" id="2807512"/>
    <lineage>
        <taxon>Bacteria</taxon>
        <taxon>Pseudomonadati</taxon>
        <taxon>Planctomycetota</taxon>
        <taxon>Phycisphaerae</taxon>
        <taxon>Tepidisphaerales</taxon>
        <taxon>Tepidisphaeraceae</taxon>
        <taxon>Humisphaera</taxon>
    </lineage>
</organism>
<dbReference type="InterPro" id="IPR013810">
    <property type="entry name" value="Ribosomal_uS5_N"/>
</dbReference>
<evidence type="ECO:0000256" key="6">
    <source>
        <dbReference type="ARBA" id="ARBA00023274"/>
    </source>
</evidence>
<dbReference type="Gene3D" id="3.30.230.10">
    <property type="match status" value="1"/>
</dbReference>
<dbReference type="InterPro" id="IPR018192">
    <property type="entry name" value="Ribosomal_uS5_N_CS"/>
</dbReference>
<feature type="region of interest" description="Disordered" evidence="10">
    <location>
        <begin position="1"/>
        <end position="50"/>
    </location>
</feature>
<dbReference type="EMBL" id="CP063458">
    <property type="protein sequence ID" value="QOV92469.1"/>
    <property type="molecule type" value="Genomic_DNA"/>
</dbReference>
<dbReference type="HAMAP" id="MF_01307_B">
    <property type="entry name" value="Ribosomal_uS5_B"/>
    <property type="match status" value="1"/>
</dbReference>
<evidence type="ECO:0000259" key="11">
    <source>
        <dbReference type="PROSITE" id="PS50881"/>
    </source>
</evidence>
<dbReference type="GO" id="GO:0006412">
    <property type="term" value="P:translation"/>
    <property type="evidence" value="ECO:0007669"/>
    <property type="project" value="UniProtKB-UniRule"/>
</dbReference>
<dbReference type="SUPFAM" id="SSF54211">
    <property type="entry name" value="Ribosomal protein S5 domain 2-like"/>
    <property type="match status" value="1"/>
</dbReference>
<reference evidence="12 13" key="1">
    <citation type="submission" date="2020-10" db="EMBL/GenBank/DDBJ databases">
        <title>Wide distribution of Phycisphaera-like planctomycetes from WD2101 soil group in peatlands and genome analysis of the first cultivated representative.</title>
        <authorList>
            <person name="Dedysh S.N."/>
            <person name="Beletsky A.V."/>
            <person name="Ivanova A."/>
            <person name="Kulichevskaya I.S."/>
            <person name="Suzina N.E."/>
            <person name="Philippov D.A."/>
            <person name="Rakitin A.L."/>
            <person name="Mardanov A.V."/>
            <person name="Ravin N.V."/>
        </authorList>
    </citation>
    <scope>NUCLEOTIDE SEQUENCE [LARGE SCALE GENOMIC DNA]</scope>
    <source>
        <strain evidence="12 13">M1803</strain>
    </source>
</reference>
<evidence type="ECO:0000256" key="5">
    <source>
        <dbReference type="ARBA" id="ARBA00022980"/>
    </source>
</evidence>
<dbReference type="PROSITE" id="PS00585">
    <property type="entry name" value="RIBOSOMAL_S5"/>
    <property type="match status" value="1"/>
</dbReference>
<comment type="similarity">
    <text evidence="2 8 9">Belongs to the universal ribosomal protein uS5 family.</text>
</comment>
<dbReference type="GO" id="GO:0003735">
    <property type="term" value="F:structural constituent of ribosome"/>
    <property type="evidence" value="ECO:0007669"/>
    <property type="project" value="UniProtKB-UniRule"/>
</dbReference>
<comment type="subunit">
    <text evidence="8">Part of the 30S ribosomal subunit. Contacts proteins S4 and S8.</text>
</comment>
<keyword evidence="3 8" id="KW-0699">rRNA-binding</keyword>
<gene>
    <name evidence="8 12" type="primary">rpsE</name>
    <name evidence="12" type="ORF">IPV69_18425</name>
</gene>
<dbReference type="FunFam" id="3.30.230.10:FF:000002">
    <property type="entry name" value="30S ribosomal protein S5"/>
    <property type="match status" value="1"/>
</dbReference>
<evidence type="ECO:0000256" key="1">
    <source>
        <dbReference type="ARBA" id="ARBA00003093"/>
    </source>
</evidence>
<keyword evidence="5 8" id="KW-0689">Ribosomal protein</keyword>